<sequence length="64" mass="7247">MTKNQRVVVDWLSNTGYDFLSDLVELEGYYDSVPDEVCEAFSDLSGREKIEVVKQSASNLLKKS</sequence>
<gene>
    <name evidence="1" type="ORF">GCM10010913_05260</name>
</gene>
<dbReference type="Proteomes" id="UP000608420">
    <property type="component" value="Unassembled WGS sequence"/>
</dbReference>
<evidence type="ECO:0000313" key="1">
    <source>
        <dbReference type="EMBL" id="GGF86699.1"/>
    </source>
</evidence>
<keyword evidence="2" id="KW-1185">Reference proteome</keyword>
<evidence type="ECO:0000313" key="2">
    <source>
        <dbReference type="Proteomes" id="UP000608420"/>
    </source>
</evidence>
<reference evidence="2" key="1">
    <citation type="journal article" date="2019" name="Int. J. Syst. Evol. Microbiol.">
        <title>The Global Catalogue of Microorganisms (GCM) 10K type strain sequencing project: providing services to taxonomists for standard genome sequencing and annotation.</title>
        <authorList>
            <consortium name="The Broad Institute Genomics Platform"/>
            <consortium name="The Broad Institute Genome Sequencing Center for Infectious Disease"/>
            <person name="Wu L."/>
            <person name="Ma J."/>
        </authorList>
    </citation>
    <scope>NUCLEOTIDE SEQUENCE [LARGE SCALE GENOMIC DNA]</scope>
    <source>
        <strain evidence="2">CGMCC 1.15420</strain>
    </source>
</reference>
<proteinExistence type="predicted"/>
<comment type="caution">
    <text evidence="1">The sequence shown here is derived from an EMBL/GenBank/DDBJ whole genome shotgun (WGS) entry which is preliminary data.</text>
</comment>
<organism evidence="1 2">
    <name type="scientific">Paenibacillus aceti</name>
    <dbReference type="NCBI Taxonomy" id="1820010"/>
    <lineage>
        <taxon>Bacteria</taxon>
        <taxon>Bacillati</taxon>
        <taxon>Bacillota</taxon>
        <taxon>Bacilli</taxon>
        <taxon>Bacillales</taxon>
        <taxon>Paenibacillaceae</taxon>
        <taxon>Paenibacillus</taxon>
    </lineage>
</organism>
<protein>
    <submittedName>
        <fullName evidence="1">Uncharacterized protein</fullName>
    </submittedName>
</protein>
<accession>A0ABQ1VPC2</accession>
<name>A0ABQ1VPC2_9BACL</name>
<dbReference type="RefSeq" id="WP_120462547.1">
    <property type="nucleotide sequence ID" value="NZ_BMIW01000003.1"/>
</dbReference>
<dbReference type="EMBL" id="BMIW01000003">
    <property type="protein sequence ID" value="GGF86699.1"/>
    <property type="molecule type" value="Genomic_DNA"/>
</dbReference>